<dbReference type="OrthoDB" id="9810445at2"/>
<keyword evidence="2" id="KW-0479">Metal-binding</keyword>
<dbReference type="Proteomes" id="UP000294614">
    <property type="component" value="Unassembled WGS sequence"/>
</dbReference>
<evidence type="ECO:0000313" key="11">
    <source>
        <dbReference type="Proteomes" id="UP000294614"/>
    </source>
</evidence>
<evidence type="ECO:0000256" key="5">
    <source>
        <dbReference type="ARBA" id="ARBA00023049"/>
    </source>
</evidence>
<dbReference type="AlphaFoldDB" id="A0A4R1KCB0"/>
<keyword evidence="5 6" id="KW-0482">Metalloprotease</keyword>
<evidence type="ECO:0000313" key="10">
    <source>
        <dbReference type="EMBL" id="TCK61593.1"/>
    </source>
</evidence>
<dbReference type="Pfam" id="PF23368">
    <property type="entry name" value="DUF7092"/>
    <property type="match status" value="1"/>
</dbReference>
<dbReference type="Gene3D" id="3.30.2010.10">
    <property type="entry name" value="Metalloproteases ('zincins'), catalytic domain"/>
    <property type="match status" value="1"/>
</dbReference>
<proteinExistence type="inferred from homology"/>
<dbReference type="Pfam" id="PF01435">
    <property type="entry name" value="Peptidase_M48"/>
    <property type="match status" value="1"/>
</dbReference>
<evidence type="ECO:0000256" key="7">
    <source>
        <dbReference type="SAM" id="Phobius"/>
    </source>
</evidence>
<comment type="cofactor">
    <cofactor evidence="6">
        <name>Zn(2+)</name>
        <dbReference type="ChEBI" id="CHEBI:29105"/>
    </cofactor>
    <text evidence="6">Binds 1 zinc ion per subunit.</text>
</comment>
<accession>A0A4R1KCB0</accession>
<organism evidence="10 11">
    <name type="scientific">Seleniivibrio woodruffii</name>
    <dbReference type="NCBI Taxonomy" id="1078050"/>
    <lineage>
        <taxon>Bacteria</taxon>
        <taxon>Pseudomonadati</taxon>
        <taxon>Deferribacterota</taxon>
        <taxon>Deferribacteres</taxon>
        <taxon>Deferribacterales</taxon>
        <taxon>Geovibrionaceae</taxon>
        <taxon>Seleniivibrio</taxon>
    </lineage>
</organism>
<dbReference type="InterPro" id="IPR055518">
    <property type="entry name" value="DUF7092"/>
</dbReference>
<keyword evidence="7" id="KW-0472">Membrane</keyword>
<gene>
    <name evidence="10" type="ORF">C8D98_0094</name>
</gene>
<dbReference type="InterPro" id="IPR001915">
    <property type="entry name" value="Peptidase_M48"/>
</dbReference>
<keyword evidence="7" id="KW-0812">Transmembrane</keyword>
<keyword evidence="7" id="KW-1133">Transmembrane helix</keyword>
<comment type="caution">
    <text evidence="10">The sequence shown here is derived from an EMBL/GenBank/DDBJ whole genome shotgun (WGS) entry which is preliminary data.</text>
</comment>
<dbReference type="EMBL" id="SMGG01000003">
    <property type="protein sequence ID" value="TCK61593.1"/>
    <property type="molecule type" value="Genomic_DNA"/>
</dbReference>
<evidence type="ECO:0000256" key="3">
    <source>
        <dbReference type="ARBA" id="ARBA00022801"/>
    </source>
</evidence>
<dbReference type="GO" id="GO:0016020">
    <property type="term" value="C:membrane"/>
    <property type="evidence" value="ECO:0007669"/>
    <property type="project" value="TreeGrafter"/>
</dbReference>
<keyword evidence="4 6" id="KW-0862">Zinc</keyword>
<dbReference type="PANTHER" id="PTHR22726:SF1">
    <property type="entry name" value="METALLOENDOPEPTIDASE OMA1, MITOCHONDRIAL"/>
    <property type="match status" value="1"/>
</dbReference>
<evidence type="ECO:0000259" key="8">
    <source>
        <dbReference type="Pfam" id="PF01435"/>
    </source>
</evidence>
<keyword evidence="11" id="KW-1185">Reference proteome</keyword>
<protein>
    <submittedName>
        <fullName evidence="10">Peptidase M48-like protein</fullName>
    </submittedName>
</protein>
<dbReference type="GO" id="GO:0004222">
    <property type="term" value="F:metalloendopeptidase activity"/>
    <property type="evidence" value="ECO:0007669"/>
    <property type="project" value="InterPro"/>
</dbReference>
<keyword evidence="1 6" id="KW-0645">Protease</keyword>
<evidence type="ECO:0000256" key="4">
    <source>
        <dbReference type="ARBA" id="ARBA00022833"/>
    </source>
</evidence>
<keyword evidence="3 6" id="KW-0378">Hydrolase</keyword>
<sequence>MFKVYYYGSNSSGRTEAYAEAAGSRLVIKNDEFQREYPLTEIKFRRGIGSAPSHMFFPDGSSCETFETEEVAAILKVLEYDTRETFVLMLERKWRYVLAALAFTVMLGAALFFYGVPLLAKAAAYALPAETNRMISKGTIDMLDKQLFKPTALTSERRRELDILLMKISEGLPRDLEYKLVFRTGGKLGSNAIALPDGNIIVTDELVHLAKNDNELASVFAHELGHIIHRHGLRTLLQNSVISAAAVFVTGDISSLTVGIPSFLMQAKYSRDFERDADSFAIERMKQLNMPVKSFADMLNRLSGERQGGKIPAYISTHPDTAERAKSIMKEAKKQ</sequence>
<dbReference type="GO" id="GO:0051603">
    <property type="term" value="P:proteolysis involved in protein catabolic process"/>
    <property type="evidence" value="ECO:0007669"/>
    <property type="project" value="TreeGrafter"/>
</dbReference>
<dbReference type="PANTHER" id="PTHR22726">
    <property type="entry name" value="METALLOENDOPEPTIDASE OMA1"/>
    <property type="match status" value="1"/>
</dbReference>
<evidence type="ECO:0000256" key="6">
    <source>
        <dbReference type="RuleBase" id="RU003983"/>
    </source>
</evidence>
<dbReference type="InterPro" id="IPR051156">
    <property type="entry name" value="Mito/Outer_Membr_Metalloprot"/>
</dbReference>
<dbReference type="RefSeq" id="WP_132871008.1">
    <property type="nucleotide sequence ID" value="NZ_SMGG01000003.1"/>
</dbReference>
<dbReference type="GO" id="GO:0046872">
    <property type="term" value="F:metal ion binding"/>
    <property type="evidence" value="ECO:0007669"/>
    <property type="project" value="UniProtKB-KW"/>
</dbReference>
<dbReference type="CDD" id="cd07332">
    <property type="entry name" value="M48C_Oma1_like"/>
    <property type="match status" value="1"/>
</dbReference>
<feature type="domain" description="Peptidase M48" evidence="8">
    <location>
        <begin position="190"/>
        <end position="330"/>
    </location>
</feature>
<feature type="domain" description="DUF7092" evidence="9">
    <location>
        <begin position="1"/>
        <end position="75"/>
    </location>
</feature>
<name>A0A4R1KCB0_9BACT</name>
<evidence type="ECO:0000256" key="1">
    <source>
        <dbReference type="ARBA" id="ARBA00022670"/>
    </source>
</evidence>
<evidence type="ECO:0000259" key="9">
    <source>
        <dbReference type="Pfam" id="PF23368"/>
    </source>
</evidence>
<comment type="similarity">
    <text evidence="6">Belongs to the peptidase M48 family.</text>
</comment>
<evidence type="ECO:0000256" key="2">
    <source>
        <dbReference type="ARBA" id="ARBA00022723"/>
    </source>
</evidence>
<feature type="transmembrane region" description="Helical" evidence="7">
    <location>
        <begin position="96"/>
        <end position="116"/>
    </location>
</feature>
<reference evidence="10 11" key="1">
    <citation type="submission" date="2019-03" db="EMBL/GenBank/DDBJ databases">
        <title>Genomic Encyclopedia of Type Strains, Phase IV (KMG-IV): sequencing the most valuable type-strain genomes for metagenomic binning, comparative biology and taxonomic classification.</title>
        <authorList>
            <person name="Goeker M."/>
        </authorList>
    </citation>
    <scope>NUCLEOTIDE SEQUENCE [LARGE SCALE GENOMIC DNA]</scope>
    <source>
        <strain evidence="10 11">DSM 24984</strain>
    </source>
</reference>